<evidence type="ECO:0000259" key="2">
    <source>
        <dbReference type="Pfam" id="PF01425"/>
    </source>
</evidence>
<dbReference type="NCBIfam" id="NF005687">
    <property type="entry name" value="PRK07487.1"/>
    <property type="match status" value="1"/>
</dbReference>
<evidence type="ECO:0000256" key="1">
    <source>
        <dbReference type="ARBA" id="ARBA00009199"/>
    </source>
</evidence>
<comment type="caution">
    <text evidence="3">The sequence shown here is derived from an EMBL/GenBank/DDBJ whole genome shotgun (WGS) entry which is preliminary data.</text>
</comment>
<proteinExistence type="inferred from homology"/>
<evidence type="ECO:0000313" key="3">
    <source>
        <dbReference type="EMBL" id="MFD1545334.1"/>
    </source>
</evidence>
<keyword evidence="4" id="KW-1185">Reference proteome</keyword>
<sequence length="460" mass="47729">MAELWELPAGELARLVGAREVSSREVVQAHLSRIAEANPHVNAITVVLDEQALEAADAADRALRDGAAPGPLCGVPMTVKENVDVAGSATTLGIVALRDAVAPRDAPHVAQLRAAGAIPIGRTNLPEFGMRWHTDNALRGATRNPWSAGHTPGGSSGGDAVAVATGQAPLGIGNDGAGSLRWPAQCCGVAALKPSLGRVAHGGQASPFGFQLLAVHGPIARRVADLRLAFDHMCGHAPGDPWYAPAPLRGPAPAAPLGVAAVTGLDADPQVTAAVRQAAKLLADAGYQVAESLPPALDRAAEIYTQIMSSYGRVHEEQPPVETIASEGFVRFWTAFEEPWTRAAGRAAFDPMMERAAIARAWDDWTASTPLVLAPICTLPAFPVGADLDPGWVAGWPAALRMSVVANLLGLPSVAVPTGQADGLPQGVQIIGPRFREDLCLDAAAVIEAGTPRLTPIDPR</sequence>
<dbReference type="EMBL" id="JBHUCM010000047">
    <property type="protein sequence ID" value="MFD1545334.1"/>
    <property type="molecule type" value="Genomic_DNA"/>
</dbReference>
<comment type="similarity">
    <text evidence="1">Belongs to the amidase family.</text>
</comment>
<dbReference type="Proteomes" id="UP001597097">
    <property type="component" value="Unassembled WGS sequence"/>
</dbReference>
<dbReference type="PANTHER" id="PTHR11895">
    <property type="entry name" value="TRANSAMIDASE"/>
    <property type="match status" value="1"/>
</dbReference>
<feature type="domain" description="Amidase" evidence="2">
    <location>
        <begin position="25"/>
        <end position="441"/>
    </location>
</feature>
<organism evidence="3 4">
    <name type="scientific">Nonomuraea guangzhouensis</name>
    <dbReference type="NCBI Taxonomy" id="1291555"/>
    <lineage>
        <taxon>Bacteria</taxon>
        <taxon>Bacillati</taxon>
        <taxon>Actinomycetota</taxon>
        <taxon>Actinomycetes</taxon>
        <taxon>Streptosporangiales</taxon>
        <taxon>Streptosporangiaceae</taxon>
        <taxon>Nonomuraea</taxon>
    </lineage>
</organism>
<dbReference type="InterPro" id="IPR023631">
    <property type="entry name" value="Amidase_dom"/>
</dbReference>
<reference evidence="4" key="1">
    <citation type="journal article" date="2019" name="Int. J. Syst. Evol. Microbiol.">
        <title>The Global Catalogue of Microorganisms (GCM) 10K type strain sequencing project: providing services to taxonomists for standard genome sequencing and annotation.</title>
        <authorList>
            <consortium name="The Broad Institute Genomics Platform"/>
            <consortium name="The Broad Institute Genome Sequencing Center for Infectious Disease"/>
            <person name="Wu L."/>
            <person name="Ma J."/>
        </authorList>
    </citation>
    <scope>NUCLEOTIDE SEQUENCE [LARGE SCALE GENOMIC DNA]</scope>
    <source>
        <strain evidence="4">CGMCC 1.15399</strain>
    </source>
</reference>
<protein>
    <submittedName>
        <fullName evidence="3">Amidase</fullName>
    </submittedName>
</protein>
<dbReference type="Pfam" id="PF01425">
    <property type="entry name" value="Amidase"/>
    <property type="match status" value="1"/>
</dbReference>
<dbReference type="InterPro" id="IPR020556">
    <property type="entry name" value="Amidase_CS"/>
</dbReference>
<dbReference type="InterPro" id="IPR000120">
    <property type="entry name" value="Amidase"/>
</dbReference>
<evidence type="ECO:0000313" key="4">
    <source>
        <dbReference type="Proteomes" id="UP001597097"/>
    </source>
</evidence>
<name>A0ABW4GSF5_9ACTN</name>
<dbReference type="RefSeq" id="WP_219532086.1">
    <property type="nucleotide sequence ID" value="NZ_JAHKRM010000013.1"/>
</dbReference>
<gene>
    <name evidence="3" type="ORF">ACFSJ0_50415</name>
</gene>
<accession>A0ABW4GSF5</accession>
<dbReference type="PANTHER" id="PTHR11895:SF7">
    <property type="entry name" value="GLUTAMYL-TRNA(GLN) AMIDOTRANSFERASE SUBUNIT A, MITOCHONDRIAL"/>
    <property type="match status" value="1"/>
</dbReference>
<dbReference type="PROSITE" id="PS00571">
    <property type="entry name" value="AMIDASES"/>
    <property type="match status" value="1"/>
</dbReference>